<proteinExistence type="predicted"/>
<evidence type="ECO:0000313" key="1">
    <source>
        <dbReference type="EMBL" id="CAG8441016.1"/>
    </source>
</evidence>
<name>A0ACA9JXA3_9GLOM</name>
<reference evidence="1" key="1">
    <citation type="submission" date="2021-06" db="EMBL/GenBank/DDBJ databases">
        <authorList>
            <person name="Kallberg Y."/>
            <person name="Tangrot J."/>
            <person name="Rosling A."/>
        </authorList>
    </citation>
    <scope>NUCLEOTIDE SEQUENCE</scope>
    <source>
        <strain evidence="1">AU212A</strain>
    </source>
</reference>
<accession>A0ACA9JXA3</accession>
<comment type="caution">
    <text evidence="1">The sequence shown here is derived from an EMBL/GenBank/DDBJ whole genome shotgun (WGS) entry which is preliminary data.</text>
</comment>
<gene>
    <name evidence="1" type="ORF">SCALOS_LOCUS622</name>
</gene>
<dbReference type="EMBL" id="CAJVPM010000308">
    <property type="protein sequence ID" value="CAG8441016.1"/>
    <property type="molecule type" value="Genomic_DNA"/>
</dbReference>
<protein>
    <submittedName>
        <fullName evidence="1">5054_t:CDS:1</fullName>
    </submittedName>
</protein>
<organism evidence="1 2">
    <name type="scientific">Scutellospora calospora</name>
    <dbReference type="NCBI Taxonomy" id="85575"/>
    <lineage>
        <taxon>Eukaryota</taxon>
        <taxon>Fungi</taxon>
        <taxon>Fungi incertae sedis</taxon>
        <taxon>Mucoromycota</taxon>
        <taxon>Glomeromycotina</taxon>
        <taxon>Glomeromycetes</taxon>
        <taxon>Diversisporales</taxon>
        <taxon>Gigasporaceae</taxon>
        <taxon>Scutellospora</taxon>
    </lineage>
</organism>
<keyword evidence="2" id="KW-1185">Reference proteome</keyword>
<dbReference type="Proteomes" id="UP000789860">
    <property type="component" value="Unassembled WGS sequence"/>
</dbReference>
<sequence length="636" mass="72209">MYSDKTFKVTSNSATKVGTTTRKIRKAQAPSSKMIGIEYDDYSSFAKVRLPEIPTTGNEMKEASCVAPTSPEGRKSQNIYHTRTPSLKRKNDEILAAELQRNTRSFENFHQDDFNNISSKRATICGSSLRRFSSIRSNQSDSFERVTKHLPPKTKLTSSELEVMNLRNEILRAKIELYIKEQIETLNNPMQFQDDVPDIEYEKDQLIDDYDAKEHTAYKEAHMAEIKDSLMSIRQYCEAMQAKNANLNSEVNHYKKDLGPSSDDISRPHKKTVKNHKFIDKKQEKLRPRRNINENRGNIKVFCRVRPPVLSECEDIADIRFPPYSYNKKISLASIKRNYWGVERETSKEYKFDKVFGASATQEEIYNNVAPIVQSVVDGFNGCIFAYGQTCSGKTYTMQGPQDPTIYNEGMIPRAVRQIFEHVDDLKTKGWEYEIEGQFIEIYNDSIRDLLSDDPSNHHGLKFRTIHDEITGTTMVNKAKTVNLDSVATLNWVLQMAAKNRAVASTKSNANSSRSHSIFMIRLMGTNTVTNESRIGTLNLVDLAGSERLSKSGSQGDQLLEARYINSSLSHLKTVIKGIKGKSEHINFRNSTLTWLLKNSLGDKSKVLMFVHISPLGSSRAETESSLEFAHLVNSA</sequence>
<evidence type="ECO:0000313" key="2">
    <source>
        <dbReference type="Proteomes" id="UP000789860"/>
    </source>
</evidence>